<accession>F4RT50</accession>
<name>F4RT50_MELLP</name>
<protein>
    <submittedName>
        <fullName evidence="1">Uncharacterized protein</fullName>
    </submittedName>
</protein>
<sequence>MSPADEDCASQAIDRAYKCLTTVLNFTHLVKDGSNFVLWKKNTARAMKGLLHIIDFWDNPLRVESLIDQDRDDEDGMLAHISQIDSIVSELESTGFTWTSDSIRGLLYQLHMPADMTKEINKELDGKFDESHLNFKLDDIKSAIQIHLAREKTASETITINVLSTNFEAMAMNRTPPARRNFSQNLNTSMNQTPFHFTPICNNAIKKIDPMRWRRGPAAITDNEHKRNNTENKPLPIPGSAVKAVKDGVQQCFFCGKFGHSYLDATNPGTA</sequence>
<dbReference type="EMBL" id="GL883118">
    <property type="protein sequence ID" value="EGG04442.1"/>
    <property type="molecule type" value="Genomic_DNA"/>
</dbReference>
<dbReference type="VEuPathDB" id="FungiDB:MELLADRAFT_64877"/>
<dbReference type="Proteomes" id="UP000001072">
    <property type="component" value="Unassembled WGS sequence"/>
</dbReference>
<reference evidence="2" key="1">
    <citation type="journal article" date="2011" name="Proc. Natl. Acad. Sci. U.S.A.">
        <title>Obligate biotrophy features unraveled by the genomic analysis of rust fungi.</title>
        <authorList>
            <person name="Duplessis S."/>
            <person name="Cuomo C.A."/>
            <person name="Lin Y.-C."/>
            <person name="Aerts A."/>
            <person name="Tisserant E."/>
            <person name="Veneault-Fourrey C."/>
            <person name="Joly D.L."/>
            <person name="Hacquard S."/>
            <person name="Amselem J."/>
            <person name="Cantarel B.L."/>
            <person name="Chiu R."/>
            <person name="Coutinho P.M."/>
            <person name="Feau N."/>
            <person name="Field M."/>
            <person name="Frey P."/>
            <person name="Gelhaye E."/>
            <person name="Goldberg J."/>
            <person name="Grabherr M.G."/>
            <person name="Kodira C.D."/>
            <person name="Kohler A."/>
            <person name="Kuees U."/>
            <person name="Lindquist E.A."/>
            <person name="Lucas S.M."/>
            <person name="Mago R."/>
            <person name="Mauceli E."/>
            <person name="Morin E."/>
            <person name="Murat C."/>
            <person name="Pangilinan J.L."/>
            <person name="Park R."/>
            <person name="Pearson M."/>
            <person name="Quesneville H."/>
            <person name="Rouhier N."/>
            <person name="Sakthikumar S."/>
            <person name="Salamov A.A."/>
            <person name="Schmutz J."/>
            <person name="Selles B."/>
            <person name="Shapiro H."/>
            <person name="Tanguay P."/>
            <person name="Tuskan G.A."/>
            <person name="Henrissat B."/>
            <person name="Van de Peer Y."/>
            <person name="Rouze P."/>
            <person name="Ellis J.G."/>
            <person name="Dodds P.N."/>
            <person name="Schein J.E."/>
            <person name="Zhong S."/>
            <person name="Hamelin R.C."/>
            <person name="Grigoriev I.V."/>
            <person name="Szabo L.J."/>
            <person name="Martin F."/>
        </authorList>
    </citation>
    <scope>NUCLEOTIDE SEQUENCE [LARGE SCALE GENOMIC DNA]</scope>
    <source>
        <strain evidence="2">98AG31 / pathotype 3-4-7</strain>
    </source>
</reference>
<keyword evidence="2" id="KW-1185">Reference proteome</keyword>
<evidence type="ECO:0000313" key="2">
    <source>
        <dbReference type="Proteomes" id="UP000001072"/>
    </source>
</evidence>
<dbReference type="GeneID" id="18930327"/>
<dbReference type="AlphaFoldDB" id="F4RT50"/>
<proteinExistence type="predicted"/>
<evidence type="ECO:0000313" key="1">
    <source>
        <dbReference type="EMBL" id="EGG04442.1"/>
    </source>
</evidence>
<dbReference type="RefSeq" id="XP_007412233.1">
    <property type="nucleotide sequence ID" value="XM_007412171.1"/>
</dbReference>
<dbReference type="HOGENOM" id="CLU_1027045_0_0_1"/>
<organism evidence="2">
    <name type="scientific">Melampsora larici-populina (strain 98AG31 / pathotype 3-4-7)</name>
    <name type="common">Poplar leaf rust fungus</name>
    <dbReference type="NCBI Taxonomy" id="747676"/>
    <lineage>
        <taxon>Eukaryota</taxon>
        <taxon>Fungi</taxon>
        <taxon>Dikarya</taxon>
        <taxon>Basidiomycota</taxon>
        <taxon>Pucciniomycotina</taxon>
        <taxon>Pucciniomycetes</taxon>
        <taxon>Pucciniales</taxon>
        <taxon>Melampsoraceae</taxon>
        <taxon>Melampsora</taxon>
    </lineage>
</organism>
<dbReference type="OrthoDB" id="97058at2759"/>
<gene>
    <name evidence="1" type="ORF">MELLADRAFT_64877</name>
</gene>
<dbReference type="KEGG" id="mlr:MELLADRAFT_64877"/>
<dbReference type="InParanoid" id="F4RT50"/>